<evidence type="ECO:0000313" key="1">
    <source>
        <dbReference type="EMBL" id="KAK0978949.1"/>
    </source>
</evidence>
<dbReference type="EMBL" id="JAUJLE010000125">
    <property type="protein sequence ID" value="KAK0978949.1"/>
    <property type="molecule type" value="Genomic_DNA"/>
</dbReference>
<organism evidence="1 2">
    <name type="scientific">Friedmanniomyces endolithicus</name>
    <dbReference type="NCBI Taxonomy" id="329885"/>
    <lineage>
        <taxon>Eukaryota</taxon>
        <taxon>Fungi</taxon>
        <taxon>Dikarya</taxon>
        <taxon>Ascomycota</taxon>
        <taxon>Pezizomycotina</taxon>
        <taxon>Dothideomycetes</taxon>
        <taxon>Dothideomycetidae</taxon>
        <taxon>Mycosphaerellales</taxon>
        <taxon>Teratosphaeriaceae</taxon>
        <taxon>Friedmanniomyces</taxon>
    </lineage>
</organism>
<protein>
    <submittedName>
        <fullName evidence="1">Uncharacterized protein</fullName>
    </submittedName>
</protein>
<comment type="caution">
    <text evidence="1">The sequence shown here is derived from an EMBL/GenBank/DDBJ whole genome shotgun (WGS) entry which is preliminary data.</text>
</comment>
<gene>
    <name evidence="1" type="ORF">LTR91_012789</name>
</gene>
<sequence length="83" mass="9197">MYKHEAELEYDIEEALREAGFAFGKQGVISSRRELRGPGTGGWQGRQAEETLTEVSRKVGERMPPSDVSSAACVPDLWKGEEV</sequence>
<dbReference type="AlphaFoldDB" id="A0AAN6QQD4"/>
<accession>A0AAN6QQD4</accession>
<name>A0AAN6QQD4_9PEZI</name>
<evidence type="ECO:0000313" key="2">
    <source>
        <dbReference type="Proteomes" id="UP001175353"/>
    </source>
</evidence>
<keyword evidence="2" id="KW-1185">Reference proteome</keyword>
<proteinExistence type="predicted"/>
<dbReference type="Proteomes" id="UP001175353">
    <property type="component" value="Unassembled WGS sequence"/>
</dbReference>
<reference evidence="1" key="1">
    <citation type="submission" date="2023-06" db="EMBL/GenBank/DDBJ databases">
        <title>Black Yeasts Isolated from many extreme environments.</title>
        <authorList>
            <person name="Coleine C."/>
            <person name="Stajich J.E."/>
            <person name="Selbmann L."/>
        </authorList>
    </citation>
    <scope>NUCLEOTIDE SEQUENCE</scope>
    <source>
        <strain evidence="1">CCFEE 5200</strain>
    </source>
</reference>